<evidence type="ECO:0000259" key="3">
    <source>
        <dbReference type="Pfam" id="PF01156"/>
    </source>
</evidence>
<dbReference type="Gene3D" id="3.90.245.10">
    <property type="entry name" value="Ribonucleoside hydrolase-like"/>
    <property type="match status" value="1"/>
</dbReference>
<dbReference type="Pfam" id="PF01156">
    <property type="entry name" value="IU_nuc_hydro"/>
    <property type="match status" value="1"/>
</dbReference>
<dbReference type="SUPFAM" id="SSF53590">
    <property type="entry name" value="Nucleoside hydrolase"/>
    <property type="match status" value="1"/>
</dbReference>
<protein>
    <submittedName>
        <fullName evidence="4">Nucleoside hydrolase</fullName>
    </submittedName>
</protein>
<proteinExistence type="predicted"/>
<dbReference type="RefSeq" id="WP_151844667.1">
    <property type="nucleotide sequence ID" value="NZ_WBZJ01000003.1"/>
</dbReference>
<evidence type="ECO:0000256" key="1">
    <source>
        <dbReference type="ARBA" id="ARBA00022801"/>
    </source>
</evidence>
<keyword evidence="2" id="KW-0326">Glycosidase</keyword>
<feature type="domain" description="Inosine/uridine-preferring nucleoside hydrolase" evidence="3">
    <location>
        <begin position="11"/>
        <end position="307"/>
    </location>
</feature>
<keyword evidence="5" id="KW-1185">Reference proteome</keyword>
<dbReference type="InterPro" id="IPR001910">
    <property type="entry name" value="Inosine/uridine_hydrolase_dom"/>
</dbReference>
<dbReference type="InterPro" id="IPR036452">
    <property type="entry name" value="Ribo_hydro-like"/>
</dbReference>
<name>A0ABQ6VEA7_9CORY</name>
<gene>
    <name evidence="4" type="ORF">F8377_08335</name>
</gene>
<comment type="caution">
    <text evidence="4">The sequence shown here is derived from an EMBL/GenBank/DDBJ whole genome shotgun (WGS) entry which is preliminary data.</text>
</comment>
<dbReference type="Proteomes" id="UP000436181">
    <property type="component" value="Unassembled WGS sequence"/>
</dbReference>
<reference evidence="4 5" key="1">
    <citation type="submission" date="2019-10" db="EMBL/GenBank/DDBJ databases">
        <title>Corynebacterium sp novel species isolated from the respiratory tract of Marmot.</title>
        <authorList>
            <person name="Zhang G."/>
        </authorList>
    </citation>
    <scope>NUCLEOTIDE SEQUENCE [LARGE SCALE GENOMIC DNA]</scope>
    <source>
        <strain evidence="4 5">336</strain>
    </source>
</reference>
<organism evidence="4 5">
    <name type="scientific">Corynebacterium zhongnanshanii</name>
    <dbReference type="NCBI Taxonomy" id="2768834"/>
    <lineage>
        <taxon>Bacteria</taxon>
        <taxon>Bacillati</taxon>
        <taxon>Actinomycetota</taxon>
        <taxon>Actinomycetes</taxon>
        <taxon>Mycobacteriales</taxon>
        <taxon>Corynebacteriaceae</taxon>
        <taxon>Corynebacterium</taxon>
    </lineage>
</organism>
<accession>A0ABQ6VEA7</accession>
<dbReference type="PANTHER" id="PTHR12304">
    <property type="entry name" value="INOSINE-URIDINE PREFERRING NUCLEOSIDE HYDROLASE"/>
    <property type="match status" value="1"/>
</dbReference>
<sequence>MPDSAASVPVVVADVDTGIDDALALVYLSHLHAQGRIRLRVTTSAGNCGAAQAAANSVDVLKTCGLRVPEDVPVIAGAAAPEHVELTTTPETHGPTGLGYWSTETPAEDYEPNLTEALTSWEGAELVLVAGPASNIIHAEHGARVTMMCGAFDYPGNTTATAEWNAWVDPHALRGTVEADTAEAGTAAGERPTICPLNVTERVLLRPDRLERWASVLRRSGKDNLARLMEDALRFYFEFHESVGVGYCAQIHDLAAAMVMLDTVEHRTKPGRVTVDVEGERRGTTSVEWEDTERANADILVELAPEDVFREFERVVLGFA</sequence>
<dbReference type="EMBL" id="WBZJ01000003">
    <property type="protein sequence ID" value="KAB3519903.1"/>
    <property type="molecule type" value="Genomic_DNA"/>
</dbReference>
<evidence type="ECO:0000313" key="5">
    <source>
        <dbReference type="Proteomes" id="UP000436181"/>
    </source>
</evidence>
<keyword evidence="1 4" id="KW-0378">Hydrolase</keyword>
<dbReference type="GO" id="GO:0016787">
    <property type="term" value="F:hydrolase activity"/>
    <property type="evidence" value="ECO:0007669"/>
    <property type="project" value="UniProtKB-KW"/>
</dbReference>
<evidence type="ECO:0000313" key="4">
    <source>
        <dbReference type="EMBL" id="KAB3519903.1"/>
    </source>
</evidence>
<dbReference type="InterPro" id="IPR023186">
    <property type="entry name" value="IUNH"/>
</dbReference>
<dbReference type="PANTHER" id="PTHR12304:SF4">
    <property type="entry name" value="URIDINE NUCLEOSIDASE"/>
    <property type="match status" value="1"/>
</dbReference>
<evidence type="ECO:0000256" key="2">
    <source>
        <dbReference type="ARBA" id="ARBA00023295"/>
    </source>
</evidence>